<evidence type="ECO:0000313" key="2">
    <source>
        <dbReference type="EMBL" id="GAF95054.1"/>
    </source>
</evidence>
<organism evidence="2">
    <name type="scientific">marine sediment metagenome</name>
    <dbReference type="NCBI Taxonomy" id="412755"/>
    <lineage>
        <taxon>unclassified sequences</taxon>
        <taxon>metagenomes</taxon>
        <taxon>ecological metagenomes</taxon>
    </lineage>
</organism>
<dbReference type="AlphaFoldDB" id="X0TPA2"/>
<protein>
    <submittedName>
        <fullName evidence="2">Uncharacterized protein</fullName>
    </submittedName>
</protein>
<evidence type="ECO:0000256" key="1">
    <source>
        <dbReference type="SAM" id="MobiDB-lite"/>
    </source>
</evidence>
<proteinExistence type="predicted"/>
<feature type="non-terminal residue" evidence="2">
    <location>
        <position position="1"/>
    </location>
</feature>
<sequence>EFQDIMDKPLGPGRAKPIEKKDFSKPTPDRFNVRESIQNPNMKKAIEYISQFPQPENLVRRFMIIGGQIFTDEETTESFLKEEKTVIKPVKLGRLNNGFTLFKDHNYSTRLIIKDRKIQGIELYCSKDDISSPLELKIPVIFEEKFSKPGSIKNLINAFKIPDIIPEENDKPPQDDSTNQP</sequence>
<comment type="caution">
    <text evidence="2">The sequence shown here is derived from an EMBL/GenBank/DDBJ whole genome shotgun (WGS) entry which is preliminary data.</text>
</comment>
<feature type="region of interest" description="Disordered" evidence="1">
    <location>
        <begin position="1"/>
        <end position="30"/>
    </location>
</feature>
<feature type="compositionally biased region" description="Basic and acidic residues" evidence="1">
    <location>
        <begin position="16"/>
        <end position="30"/>
    </location>
</feature>
<reference evidence="2" key="1">
    <citation type="journal article" date="2014" name="Front. Microbiol.">
        <title>High frequency of phylogenetically diverse reductive dehalogenase-homologous genes in deep subseafloor sedimentary metagenomes.</title>
        <authorList>
            <person name="Kawai M."/>
            <person name="Futagami T."/>
            <person name="Toyoda A."/>
            <person name="Takaki Y."/>
            <person name="Nishi S."/>
            <person name="Hori S."/>
            <person name="Arai W."/>
            <person name="Tsubouchi T."/>
            <person name="Morono Y."/>
            <person name="Uchiyama I."/>
            <person name="Ito T."/>
            <person name="Fujiyama A."/>
            <person name="Inagaki F."/>
            <person name="Takami H."/>
        </authorList>
    </citation>
    <scope>NUCLEOTIDE SEQUENCE</scope>
    <source>
        <strain evidence="2">Expedition CK06-06</strain>
    </source>
</reference>
<dbReference type="EMBL" id="BARS01018490">
    <property type="protein sequence ID" value="GAF95054.1"/>
    <property type="molecule type" value="Genomic_DNA"/>
</dbReference>
<name>X0TPA2_9ZZZZ</name>
<accession>X0TPA2</accession>
<gene>
    <name evidence="2" type="ORF">S01H1_30078</name>
</gene>